<dbReference type="SUPFAM" id="SSF46785">
    <property type="entry name" value="Winged helix' DNA-binding domain"/>
    <property type="match status" value="1"/>
</dbReference>
<reference evidence="5 6" key="1">
    <citation type="submission" date="2017-08" db="EMBL/GenBank/DDBJ databases">
        <title>Genome sequence, comparative genomics and functional analysis of the highly adhesive Lactobacillus paracasei Kobulty strain.</title>
        <authorList>
            <person name="Koryszewska-Baginska A."/>
            <person name="Grynberg M."/>
            <person name="Aleksandrzak-Piekarczyk T."/>
        </authorList>
    </citation>
    <scope>NUCLEOTIDE SEQUENCE [LARGE SCALE GENOMIC DNA]</scope>
    <source>
        <strain evidence="5 6">IBB3423</strain>
    </source>
</reference>
<name>A0AAP9KWJ7_LACPA</name>
<keyword evidence="3" id="KW-0238">DNA-binding</keyword>
<evidence type="ECO:0008006" key="7">
    <source>
        <dbReference type="Google" id="ProtNLM"/>
    </source>
</evidence>
<dbReference type="Proteomes" id="UP000423274">
    <property type="component" value="Chromosome"/>
</dbReference>
<dbReference type="AlphaFoldDB" id="A0AAP9KWJ7"/>
<dbReference type="GO" id="GO:0045892">
    <property type="term" value="P:negative regulation of DNA-templated transcription"/>
    <property type="evidence" value="ECO:0007669"/>
    <property type="project" value="InterPro"/>
</dbReference>
<evidence type="ECO:0000256" key="1">
    <source>
        <dbReference type="ARBA" id="ARBA00011046"/>
    </source>
</evidence>
<protein>
    <recommendedName>
        <fullName evidence="7">Penicillinase repressor</fullName>
    </recommendedName>
</protein>
<dbReference type="InterPro" id="IPR036388">
    <property type="entry name" value="WH-like_DNA-bd_sf"/>
</dbReference>
<sequence length="125" mass="14075">MKIGMLTKRELQIMQILWNSATALSVREITSLSDNLSQNTVQAVLRKLLSEHVIEVDGIGQSGTVHTRNFIASLSQEDYFKKIMSPSALKNLVSHFIDSTTETSEIDELASLVREKQKDLRKNSK</sequence>
<dbReference type="GO" id="GO:0003677">
    <property type="term" value="F:DNA binding"/>
    <property type="evidence" value="ECO:0007669"/>
    <property type="project" value="UniProtKB-KW"/>
</dbReference>
<accession>A0AAP9KWJ7</accession>
<dbReference type="EMBL" id="CP022954">
    <property type="protein sequence ID" value="QGV19198.1"/>
    <property type="molecule type" value="Genomic_DNA"/>
</dbReference>
<evidence type="ECO:0000313" key="6">
    <source>
        <dbReference type="Proteomes" id="UP000423274"/>
    </source>
</evidence>
<organism evidence="5 6">
    <name type="scientific">Lacticaseibacillus paracasei subsp. paracasei</name>
    <dbReference type="NCBI Taxonomy" id="47714"/>
    <lineage>
        <taxon>Bacteria</taxon>
        <taxon>Bacillati</taxon>
        <taxon>Bacillota</taxon>
        <taxon>Bacilli</taxon>
        <taxon>Lactobacillales</taxon>
        <taxon>Lactobacillaceae</taxon>
        <taxon>Lacticaseibacillus</taxon>
    </lineage>
</organism>
<dbReference type="InterPro" id="IPR005650">
    <property type="entry name" value="BlaI_family"/>
</dbReference>
<dbReference type="Pfam" id="PF03965">
    <property type="entry name" value="Penicillinase_R"/>
    <property type="match status" value="1"/>
</dbReference>
<dbReference type="Gene3D" id="1.10.10.10">
    <property type="entry name" value="Winged helix-like DNA-binding domain superfamily/Winged helix DNA-binding domain"/>
    <property type="match status" value="1"/>
</dbReference>
<proteinExistence type="inferred from homology"/>
<comment type="similarity">
    <text evidence="1">Belongs to the BlaI transcriptional regulatory family.</text>
</comment>
<evidence type="ECO:0000313" key="5">
    <source>
        <dbReference type="EMBL" id="QGV19198.1"/>
    </source>
</evidence>
<evidence type="ECO:0000256" key="4">
    <source>
        <dbReference type="ARBA" id="ARBA00023163"/>
    </source>
</evidence>
<evidence type="ECO:0000256" key="3">
    <source>
        <dbReference type="ARBA" id="ARBA00023125"/>
    </source>
</evidence>
<keyword evidence="4" id="KW-0804">Transcription</keyword>
<evidence type="ECO:0000256" key="2">
    <source>
        <dbReference type="ARBA" id="ARBA00023015"/>
    </source>
</evidence>
<gene>
    <name evidence="5" type="ORF">LCAKO_2694</name>
</gene>
<keyword evidence="2" id="KW-0805">Transcription regulation</keyword>
<dbReference type="RefSeq" id="WP_016379143.1">
    <property type="nucleotide sequence ID" value="NZ_CP022954.1"/>
</dbReference>
<dbReference type="InterPro" id="IPR036390">
    <property type="entry name" value="WH_DNA-bd_sf"/>
</dbReference>